<keyword evidence="4" id="KW-0804">Transcription</keyword>
<evidence type="ECO:0000256" key="3">
    <source>
        <dbReference type="ARBA" id="ARBA00023015"/>
    </source>
</evidence>
<evidence type="ECO:0000256" key="4">
    <source>
        <dbReference type="ARBA" id="ARBA00023163"/>
    </source>
</evidence>
<name>A0AAE0KV17_9CHLO</name>
<gene>
    <name evidence="6" type="ORF">CYMTET_29314</name>
</gene>
<dbReference type="CDD" id="cd02440">
    <property type="entry name" value="AdoMet_MTases"/>
    <property type="match status" value="1"/>
</dbReference>
<dbReference type="InterPro" id="IPR029063">
    <property type="entry name" value="SAM-dependent_MTases_sf"/>
</dbReference>
<comment type="catalytic activity">
    <reaction evidence="5">
        <text>L-arginyl-[protein] + 2 S-adenosyl-L-methionine = N(omega),N(omega)-dimethyl-L-arginyl-[protein] + 2 S-adenosyl-L-homocysteine + 2 H(+)</text>
        <dbReference type="Rhea" id="RHEA:48096"/>
        <dbReference type="Rhea" id="RHEA-COMP:10532"/>
        <dbReference type="Rhea" id="RHEA-COMP:11991"/>
        <dbReference type="ChEBI" id="CHEBI:15378"/>
        <dbReference type="ChEBI" id="CHEBI:29965"/>
        <dbReference type="ChEBI" id="CHEBI:57856"/>
        <dbReference type="ChEBI" id="CHEBI:59789"/>
        <dbReference type="ChEBI" id="CHEBI:61897"/>
        <dbReference type="EC" id="2.1.1.319"/>
    </reaction>
</comment>
<evidence type="ECO:0000256" key="2">
    <source>
        <dbReference type="ARBA" id="ARBA00022691"/>
    </source>
</evidence>
<sequence length="335" mass="35946">MRVQGDGVRPTEECKVTGVPSQSGCKVTGRPSARVQGDRASVNKVKGDRGVRPAGLQGDRASVQSGCKVTERPSNRGARYDLHLIDNIHISTGPGKEGSGIRWLRPALQYLPGEIHVEEGTVLPITCAHNTVRLNFFVEKAEYMHLSKADASFPRYHFNILADSVRNEAYYSAIQRVVGKLKAAGQEVHALDLGAGSGLLSMMCSRAGYWAIWRLWWFRILGNPAAAGADSVTAVELHPTLAQCARRNVAANCLGNVSVVERDAGLLERGKEVRRRGCNLVVVDFFDCGDHPAHITTCHVASLFCCSPASALAASRAAHSARSSSSAPPLPSASP</sequence>
<dbReference type="GO" id="GO:0070611">
    <property type="term" value="F:histone H3R2 methyltransferase activity"/>
    <property type="evidence" value="ECO:0007669"/>
    <property type="project" value="TreeGrafter"/>
</dbReference>
<dbReference type="EMBL" id="LGRX02016655">
    <property type="protein sequence ID" value="KAK3261798.1"/>
    <property type="molecule type" value="Genomic_DNA"/>
</dbReference>
<keyword evidence="2" id="KW-0949">S-adenosyl-L-methionine</keyword>
<evidence type="ECO:0000256" key="1">
    <source>
        <dbReference type="ARBA" id="ARBA00011925"/>
    </source>
</evidence>
<protein>
    <recommendedName>
        <fullName evidence="1">type I protein arginine methyltransferase</fullName>
        <ecNumber evidence="1">2.1.1.319</ecNumber>
    </recommendedName>
</protein>
<comment type="caution">
    <text evidence="6">The sequence shown here is derived from an EMBL/GenBank/DDBJ whole genome shotgun (WGS) entry which is preliminary data.</text>
</comment>
<dbReference type="SUPFAM" id="SSF53335">
    <property type="entry name" value="S-adenosyl-L-methionine-dependent methyltransferases"/>
    <property type="match status" value="1"/>
</dbReference>
<keyword evidence="7" id="KW-1185">Reference proteome</keyword>
<proteinExistence type="predicted"/>
<evidence type="ECO:0000256" key="5">
    <source>
        <dbReference type="ARBA" id="ARBA00049086"/>
    </source>
</evidence>
<dbReference type="Gene3D" id="3.40.50.150">
    <property type="entry name" value="Vaccinia Virus protein VP39"/>
    <property type="match status" value="1"/>
</dbReference>
<dbReference type="GO" id="GO:0035242">
    <property type="term" value="F:protein-arginine omega-N asymmetric methyltransferase activity"/>
    <property type="evidence" value="ECO:0007669"/>
    <property type="project" value="UniProtKB-EC"/>
</dbReference>
<dbReference type="Proteomes" id="UP001190700">
    <property type="component" value="Unassembled WGS sequence"/>
</dbReference>
<dbReference type="PANTHER" id="PTHR11006">
    <property type="entry name" value="PROTEIN ARGININE N-METHYLTRANSFERASE"/>
    <property type="match status" value="1"/>
</dbReference>
<dbReference type="Gene3D" id="2.70.160.11">
    <property type="entry name" value="Hnrnp arginine n-methyltransferase1"/>
    <property type="match status" value="1"/>
</dbReference>
<accession>A0AAE0KV17</accession>
<evidence type="ECO:0000313" key="6">
    <source>
        <dbReference type="EMBL" id="KAK3261798.1"/>
    </source>
</evidence>
<dbReference type="PANTHER" id="PTHR11006:SF10">
    <property type="entry name" value="HISTONE-ARGININE METHYLTRANSFERASE CARMER-RELATED"/>
    <property type="match status" value="1"/>
</dbReference>
<reference evidence="6 7" key="1">
    <citation type="journal article" date="2015" name="Genome Biol. Evol.">
        <title>Comparative Genomics of a Bacterivorous Green Alga Reveals Evolutionary Causalities and Consequences of Phago-Mixotrophic Mode of Nutrition.</title>
        <authorList>
            <person name="Burns J.A."/>
            <person name="Paasch A."/>
            <person name="Narechania A."/>
            <person name="Kim E."/>
        </authorList>
    </citation>
    <scope>NUCLEOTIDE SEQUENCE [LARGE SCALE GENOMIC DNA]</scope>
    <source>
        <strain evidence="6 7">PLY_AMNH</strain>
    </source>
</reference>
<organism evidence="6 7">
    <name type="scientific">Cymbomonas tetramitiformis</name>
    <dbReference type="NCBI Taxonomy" id="36881"/>
    <lineage>
        <taxon>Eukaryota</taxon>
        <taxon>Viridiplantae</taxon>
        <taxon>Chlorophyta</taxon>
        <taxon>Pyramimonadophyceae</taxon>
        <taxon>Pyramimonadales</taxon>
        <taxon>Pyramimonadaceae</taxon>
        <taxon>Cymbomonas</taxon>
    </lineage>
</organism>
<evidence type="ECO:0000313" key="7">
    <source>
        <dbReference type="Proteomes" id="UP001190700"/>
    </source>
</evidence>
<dbReference type="AlphaFoldDB" id="A0AAE0KV17"/>
<dbReference type="EC" id="2.1.1.319" evidence="1"/>
<keyword evidence="3" id="KW-0805">Transcription regulation</keyword>
<dbReference type="InterPro" id="IPR025799">
    <property type="entry name" value="Arg_MeTrfase"/>
</dbReference>